<keyword evidence="1" id="KW-1133">Transmembrane helix</keyword>
<feature type="transmembrane region" description="Helical" evidence="1">
    <location>
        <begin position="42"/>
        <end position="64"/>
    </location>
</feature>
<organism evidence="3 4">
    <name type="scientific">Laetiporus sulphureus 93-53</name>
    <dbReference type="NCBI Taxonomy" id="1314785"/>
    <lineage>
        <taxon>Eukaryota</taxon>
        <taxon>Fungi</taxon>
        <taxon>Dikarya</taxon>
        <taxon>Basidiomycota</taxon>
        <taxon>Agaricomycotina</taxon>
        <taxon>Agaricomycetes</taxon>
        <taxon>Polyporales</taxon>
        <taxon>Laetiporus</taxon>
    </lineage>
</organism>
<protein>
    <submittedName>
        <fullName evidence="3">Uncharacterized protein</fullName>
    </submittedName>
</protein>
<accession>A0A165CI77</accession>
<name>A0A165CI77_9APHY</name>
<evidence type="ECO:0000256" key="1">
    <source>
        <dbReference type="SAM" id="Phobius"/>
    </source>
</evidence>
<feature type="signal peptide" evidence="2">
    <location>
        <begin position="1"/>
        <end position="18"/>
    </location>
</feature>
<keyword evidence="2" id="KW-0732">Signal</keyword>
<dbReference type="OrthoDB" id="2501127at2759"/>
<keyword evidence="1" id="KW-0472">Membrane</keyword>
<dbReference type="InParanoid" id="A0A165CI77"/>
<dbReference type="EMBL" id="KV427649">
    <property type="protein sequence ID" value="KZT02858.1"/>
    <property type="molecule type" value="Genomic_DNA"/>
</dbReference>
<feature type="chain" id="PRO_5007856057" evidence="2">
    <location>
        <begin position="19"/>
        <end position="89"/>
    </location>
</feature>
<keyword evidence="4" id="KW-1185">Reference proteome</keyword>
<gene>
    <name evidence="3" type="ORF">LAESUDRAFT_729843</name>
</gene>
<keyword evidence="1" id="KW-0812">Transmembrane</keyword>
<dbReference type="Proteomes" id="UP000076871">
    <property type="component" value="Unassembled WGS sequence"/>
</dbReference>
<dbReference type="STRING" id="1314785.A0A165CI77"/>
<evidence type="ECO:0000256" key="2">
    <source>
        <dbReference type="SAM" id="SignalP"/>
    </source>
</evidence>
<proteinExistence type="predicted"/>
<dbReference type="GeneID" id="63826751"/>
<reference evidence="3 4" key="1">
    <citation type="journal article" date="2016" name="Mol. Biol. Evol.">
        <title>Comparative Genomics of Early-Diverging Mushroom-Forming Fungi Provides Insights into the Origins of Lignocellulose Decay Capabilities.</title>
        <authorList>
            <person name="Nagy L.G."/>
            <person name="Riley R."/>
            <person name="Tritt A."/>
            <person name="Adam C."/>
            <person name="Daum C."/>
            <person name="Floudas D."/>
            <person name="Sun H."/>
            <person name="Yadav J.S."/>
            <person name="Pangilinan J."/>
            <person name="Larsson K.H."/>
            <person name="Matsuura K."/>
            <person name="Barry K."/>
            <person name="Labutti K."/>
            <person name="Kuo R."/>
            <person name="Ohm R.A."/>
            <person name="Bhattacharya S.S."/>
            <person name="Shirouzu T."/>
            <person name="Yoshinaga Y."/>
            <person name="Martin F.M."/>
            <person name="Grigoriev I.V."/>
            <person name="Hibbett D.S."/>
        </authorList>
    </citation>
    <scope>NUCLEOTIDE SEQUENCE [LARGE SCALE GENOMIC DNA]</scope>
    <source>
        <strain evidence="3 4">93-53</strain>
    </source>
</reference>
<dbReference type="RefSeq" id="XP_040760598.1">
    <property type="nucleotide sequence ID" value="XM_040909722.1"/>
</dbReference>
<sequence length="89" mass="10072">MIGLFILFLLWLVGAAIASTMWGELGWCHEYEACRLLTALVAFAWLGWAMLLFLLFITAVYAIVNRALFWQMHGRYAPRASGFGPAFRA</sequence>
<evidence type="ECO:0000313" key="3">
    <source>
        <dbReference type="EMBL" id="KZT02858.1"/>
    </source>
</evidence>
<evidence type="ECO:0000313" key="4">
    <source>
        <dbReference type="Proteomes" id="UP000076871"/>
    </source>
</evidence>
<dbReference type="AlphaFoldDB" id="A0A165CI77"/>